<evidence type="ECO:0008006" key="4">
    <source>
        <dbReference type="Google" id="ProtNLM"/>
    </source>
</evidence>
<feature type="region of interest" description="Disordered" evidence="1">
    <location>
        <begin position="108"/>
        <end position="131"/>
    </location>
</feature>
<name>A0ABD3WTS1_SINWO</name>
<sequence length="131" mass="15177">MDVFISGIPLEMQDNVILDKLTRKYNLRLGPYIRATCYGHVNIRTGERIVKVPITQLKQVPTAFYLLGWLIKTWYKGCENHRPCPRCKKLGHYSKGCMEEYKPRQNSYAEVVTGRQQDNTVQSQSPTEKTP</sequence>
<comment type="caution">
    <text evidence="2">The sequence shown here is derived from an EMBL/GenBank/DDBJ whole genome shotgun (WGS) entry which is preliminary data.</text>
</comment>
<dbReference type="Proteomes" id="UP001634394">
    <property type="component" value="Unassembled WGS sequence"/>
</dbReference>
<organism evidence="2 3">
    <name type="scientific">Sinanodonta woodiana</name>
    <name type="common">Chinese pond mussel</name>
    <name type="synonym">Anodonta woodiana</name>
    <dbReference type="NCBI Taxonomy" id="1069815"/>
    <lineage>
        <taxon>Eukaryota</taxon>
        <taxon>Metazoa</taxon>
        <taxon>Spiralia</taxon>
        <taxon>Lophotrochozoa</taxon>
        <taxon>Mollusca</taxon>
        <taxon>Bivalvia</taxon>
        <taxon>Autobranchia</taxon>
        <taxon>Heteroconchia</taxon>
        <taxon>Palaeoheterodonta</taxon>
        <taxon>Unionida</taxon>
        <taxon>Unionoidea</taxon>
        <taxon>Unionidae</taxon>
        <taxon>Unioninae</taxon>
        <taxon>Sinanodonta</taxon>
    </lineage>
</organism>
<proteinExistence type="predicted"/>
<evidence type="ECO:0000313" key="2">
    <source>
        <dbReference type="EMBL" id="KAL3876143.1"/>
    </source>
</evidence>
<dbReference type="EMBL" id="JBJQND010000005">
    <property type="protein sequence ID" value="KAL3876143.1"/>
    <property type="molecule type" value="Genomic_DNA"/>
</dbReference>
<evidence type="ECO:0000256" key="1">
    <source>
        <dbReference type="SAM" id="MobiDB-lite"/>
    </source>
</evidence>
<keyword evidence="3" id="KW-1185">Reference proteome</keyword>
<reference evidence="2 3" key="1">
    <citation type="submission" date="2024-11" db="EMBL/GenBank/DDBJ databases">
        <title>Chromosome-level genome assembly of the freshwater bivalve Anodonta woodiana.</title>
        <authorList>
            <person name="Chen X."/>
        </authorList>
    </citation>
    <scope>NUCLEOTIDE SEQUENCE [LARGE SCALE GENOMIC DNA]</scope>
    <source>
        <strain evidence="2">MN2024</strain>
        <tissue evidence="2">Gills</tissue>
    </source>
</reference>
<protein>
    <recommendedName>
        <fullName evidence="4">CCHC-type domain-containing protein</fullName>
    </recommendedName>
</protein>
<dbReference type="AlphaFoldDB" id="A0ABD3WTS1"/>
<evidence type="ECO:0000313" key="3">
    <source>
        <dbReference type="Proteomes" id="UP001634394"/>
    </source>
</evidence>
<accession>A0ABD3WTS1</accession>
<gene>
    <name evidence="2" type="ORF">ACJMK2_034015</name>
</gene>